<accession>A0A3L8P508</accession>
<keyword evidence="3" id="KW-0949">S-adenosyl-L-methionine</keyword>
<name>A0A3L8P508_9ACTN</name>
<keyword evidence="1 5" id="KW-0489">Methyltransferase</keyword>
<keyword evidence="2 5" id="KW-0808">Transferase</keyword>
<dbReference type="AlphaFoldDB" id="A0A3L8P508"/>
<dbReference type="GO" id="GO:0032259">
    <property type="term" value="P:methylation"/>
    <property type="evidence" value="ECO:0007669"/>
    <property type="project" value="UniProtKB-KW"/>
</dbReference>
<feature type="coiled-coil region" evidence="4">
    <location>
        <begin position="273"/>
        <end position="314"/>
    </location>
</feature>
<dbReference type="Pfam" id="PF13489">
    <property type="entry name" value="Methyltransf_23"/>
    <property type="match status" value="1"/>
</dbReference>
<dbReference type="PANTHER" id="PTHR43464:SF19">
    <property type="entry name" value="UBIQUINONE BIOSYNTHESIS O-METHYLTRANSFERASE, MITOCHONDRIAL"/>
    <property type="match status" value="1"/>
</dbReference>
<sequence>MSIPEAATPETTSSDYSARYYLHYDPVGGEYAWETEHWRNFFLGVADRIVGALAPTTALDVGCARGILVQALVARGVDARGFDISEDAISGAHPDVRDRLRVGSATEPIEGRYDVVTCCEVLEHMEPRDAQKAIDAMCAATDTVLFSSCPNDYEESTHVNTNPTAQWAAWFAERGFFRRVDVDSTFLAPWAIVFQRAELAPRALVERYEARMEPMRNEVIEKRRALLDLQRRYDEVEGPADEASEYDTIRAEVEIDDDALLARHAALSARDHVIGLEASQVRLQRELEAARKRNRDLRDALDDKEDELEKLHASKAWRVGRAVTYPTRRGRD</sequence>
<dbReference type="SUPFAM" id="SSF53335">
    <property type="entry name" value="S-adenosyl-L-methionine-dependent methyltransferases"/>
    <property type="match status" value="1"/>
</dbReference>
<evidence type="ECO:0000256" key="1">
    <source>
        <dbReference type="ARBA" id="ARBA00022603"/>
    </source>
</evidence>
<dbReference type="CDD" id="cd02440">
    <property type="entry name" value="AdoMet_MTases"/>
    <property type="match status" value="1"/>
</dbReference>
<reference evidence="5 6" key="1">
    <citation type="submission" date="2018-10" db="EMBL/GenBank/DDBJ databases">
        <title>Marmoricola sp. 4Q3S-7 whole genome shotgun sequence.</title>
        <authorList>
            <person name="Li F."/>
        </authorList>
    </citation>
    <scope>NUCLEOTIDE SEQUENCE [LARGE SCALE GENOMIC DNA]</scope>
    <source>
        <strain evidence="5 6">4Q3S-7</strain>
    </source>
</reference>
<dbReference type="Gene3D" id="3.40.50.150">
    <property type="entry name" value="Vaccinia Virus protein VP39"/>
    <property type="match status" value="1"/>
</dbReference>
<organism evidence="5 6">
    <name type="scientific">Nocardioides mangrovicus</name>
    <dbReference type="NCBI Taxonomy" id="2478913"/>
    <lineage>
        <taxon>Bacteria</taxon>
        <taxon>Bacillati</taxon>
        <taxon>Actinomycetota</taxon>
        <taxon>Actinomycetes</taxon>
        <taxon>Propionibacteriales</taxon>
        <taxon>Nocardioidaceae</taxon>
        <taxon>Nocardioides</taxon>
    </lineage>
</organism>
<dbReference type="EMBL" id="RDBE01000006">
    <property type="protein sequence ID" value="RLV49689.1"/>
    <property type="molecule type" value="Genomic_DNA"/>
</dbReference>
<evidence type="ECO:0000256" key="4">
    <source>
        <dbReference type="SAM" id="Coils"/>
    </source>
</evidence>
<dbReference type="PANTHER" id="PTHR43464">
    <property type="entry name" value="METHYLTRANSFERASE"/>
    <property type="match status" value="1"/>
</dbReference>
<comment type="caution">
    <text evidence="5">The sequence shown here is derived from an EMBL/GenBank/DDBJ whole genome shotgun (WGS) entry which is preliminary data.</text>
</comment>
<keyword evidence="4" id="KW-0175">Coiled coil</keyword>
<gene>
    <name evidence="5" type="ORF">D9V37_07170</name>
</gene>
<dbReference type="Proteomes" id="UP000281708">
    <property type="component" value="Unassembled WGS sequence"/>
</dbReference>
<evidence type="ECO:0000256" key="3">
    <source>
        <dbReference type="ARBA" id="ARBA00022691"/>
    </source>
</evidence>
<protein>
    <submittedName>
        <fullName evidence="5">Methyltransferase domain-containing protein</fullName>
    </submittedName>
</protein>
<dbReference type="InterPro" id="IPR029063">
    <property type="entry name" value="SAM-dependent_MTases_sf"/>
</dbReference>
<evidence type="ECO:0000313" key="5">
    <source>
        <dbReference type="EMBL" id="RLV49689.1"/>
    </source>
</evidence>
<keyword evidence="6" id="KW-1185">Reference proteome</keyword>
<evidence type="ECO:0000256" key="2">
    <source>
        <dbReference type="ARBA" id="ARBA00022679"/>
    </source>
</evidence>
<proteinExistence type="predicted"/>
<evidence type="ECO:0000313" key="6">
    <source>
        <dbReference type="Proteomes" id="UP000281708"/>
    </source>
</evidence>
<dbReference type="GO" id="GO:0008168">
    <property type="term" value="F:methyltransferase activity"/>
    <property type="evidence" value="ECO:0007669"/>
    <property type="project" value="UniProtKB-KW"/>
</dbReference>